<evidence type="ECO:0000313" key="1">
    <source>
        <dbReference type="EMBL" id="KZE43588.1"/>
    </source>
</evidence>
<dbReference type="CDD" id="cd00586">
    <property type="entry name" value="4HBT"/>
    <property type="match status" value="1"/>
</dbReference>
<dbReference type="InterPro" id="IPR050563">
    <property type="entry name" value="4-hydroxybenzoyl-CoA_TE"/>
</dbReference>
<dbReference type="EMBL" id="LQQY01000047">
    <property type="protein sequence ID" value="KZE43588.1"/>
    <property type="molecule type" value="Genomic_DNA"/>
</dbReference>
<gene>
    <name evidence="1" type="ORF">AV649_10330</name>
</gene>
<accession>A0A0J5V906</accession>
<dbReference type="Gene3D" id="3.10.129.10">
    <property type="entry name" value="Hotdog Thioesterase"/>
    <property type="match status" value="1"/>
</dbReference>
<protein>
    <submittedName>
        <fullName evidence="1">Uncharacterized protein</fullName>
    </submittedName>
</protein>
<reference evidence="2" key="1">
    <citation type="submission" date="2016-01" db="EMBL/GenBank/DDBJ databases">
        <title>Whole genome sequencing of Bhargavaea cecembensis T14.</title>
        <authorList>
            <person name="Hong K.W."/>
        </authorList>
    </citation>
    <scope>NUCLEOTIDE SEQUENCE [LARGE SCALE GENOMIC DNA]</scope>
    <source>
        <strain evidence="2">M19</strain>
    </source>
</reference>
<dbReference type="OrthoDB" id="9799036at2"/>
<dbReference type="PANTHER" id="PTHR31793:SF24">
    <property type="entry name" value="LONG-CHAIN ACYL-COA THIOESTERASE FADM"/>
    <property type="match status" value="1"/>
</dbReference>
<evidence type="ECO:0000313" key="2">
    <source>
        <dbReference type="Proteomes" id="UP000076510"/>
    </source>
</evidence>
<proteinExistence type="predicted"/>
<dbReference type="GO" id="GO:0047617">
    <property type="term" value="F:fatty acyl-CoA hydrolase activity"/>
    <property type="evidence" value="ECO:0007669"/>
    <property type="project" value="TreeGrafter"/>
</dbReference>
<sequence>MKNVTYIEDVNTWKEGFSFFIDVKVRFSEVDMFGHMNNTVPFVYFEQARIDYFKSLGFMQDWVKPDHETMIVVADLQCDFARQVYFDEHVRLYVKAGEIGNSSVDLHYMGVNAKDDICFVGRGTMVQISKRTGKGAPWTDEMKNRFNESPSGSMS</sequence>
<name>A0A0J5V906_9BACI</name>
<comment type="caution">
    <text evidence="1">The sequence shown here is derived from an EMBL/GenBank/DDBJ whole genome shotgun (WGS) entry which is preliminary data.</text>
</comment>
<dbReference type="PATRIC" id="fig|189381.10.peg.3323"/>
<dbReference type="PANTHER" id="PTHR31793">
    <property type="entry name" value="4-HYDROXYBENZOYL-COA THIOESTERASE FAMILY MEMBER"/>
    <property type="match status" value="1"/>
</dbReference>
<dbReference type="AlphaFoldDB" id="A0A0J5V906"/>
<dbReference type="Proteomes" id="UP000076510">
    <property type="component" value="Unassembled WGS sequence"/>
</dbReference>
<dbReference type="SUPFAM" id="SSF54637">
    <property type="entry name" value="Thioesterase/thiol ester dehydrase-isomerase"/>
    <property type="match status" value="1"/>
</dbReference>
<dbReference type="Pfam" id="PF13279">
    <property type="entry name" value="4HBT_2"/>
    <property type="match status" value="1"/>
</dbReference>
<dbReference type="RefSeq" id="WP_048006284.1">
    <property type="nucleotide sequence ID" value="NZ_CAXQIX010000036.1"/>
</dbReference>
<organism evidence="1 2">
    <name type="scientific">Rossellomorea marisflavi</name>
    <dbReference type="NCBI Taxonomy" id="189381"/>
    <lineage>
        <taxon>Bacteria</taxon>
        <taxon>Bacillati</taxon>
        <taxon>Bacillota</taxon>
        <taxon>Bacilli</taxon>
        <taxon>Bacillales</taxon>
        <taxon>Bacillaceae</taxon>
        <taxon>Rossellomorea</taxon>
    </lineage>
</organism>
<dbReference type="InterPro" id="IPR029069">
    <property type="entry name" value="HotDog_dom_sf"/>
</dbReference>